<organism evidence="1 2">
    <name type="scientific">Tilletia indica</name>
    <dbReference type="NCBI Taxonomy" id="43049"/>
    <lineage>
        <taxon>Eukaryota</taxon>
        <taxon>Fungi</taxon>
        <taxon>Dikarya</taxon>
        <taxon>Basidiomycota</taxon>
        <taxon>Ustilaginomycotina</taxon>
        <taxon>Exobasidiomycetes</taxon>
        <taxon>Tilletiales</taxon>
        <taxon>Tilletiaceae</taxon>
        <taxon>Tilletia</taxon>
    </lineage>
</organism>
<gene>
    <name evidence="1" type="ORF">A4X13_0g8909</name>
</gene>
<keyword evidence="2" id="KW-1185">Reference proteome</keyword>
<sequence length="178" mass="19592">MVHFRMLIALLPFLVSNTFALPLEGTSPGRSPTALHPAGAIRPSNIRDVYFPSHVRLGFQREGSSDWESPTYLSAEAAEKARLLMRGDPPIKEAIKAYDEAARLASSSNTEANKIFEALRKGEPVVVKVPLGKFAQAAQHSRPPSRIPWPKPGDRLNLEGSNHYENPPSTPKHKTPKP</sequence>
<comment type="caution">
    <text evidence="1">The sequence shown here is derived from an EMBL/GenBank/DDBJ whole genome shotgun (WGS) entry which is preliminary data.</text>
</comment>
<dbReference type="Proteomes" id="UP000077521">
    <property type="component" value="Unassembled WGS sequence"/>
</dbReference>
<name>A0A177T2P5_9BASI</name>
<dbReference type="EMBL" id="LWDF02001931">
    <property type="protein sequence ID" value="KAE8237100.1"/>
    <property type="molecule type" value="Genomic_DNA"/>
</dbReference>
<protein>
    <submittedName>
        <fullName evidence="1">Uncharacterized protein</fullName>
    </submittedName>
</protein>
<evidence type="ECO:0000313" key="1">
    <source>
        <dbReference type="EMBL" id="KAE8237100.1"/>
    </source>
</evidence>
<accession>A0A177T2P5</accession>
<dbReference type="AlphaFoldDB" id="A0A177T2P5"/>
<evidence type="ECO:0000313" key="2">
    <source>
        <dbReference type="Proteomes" id="UP000077521"/>
    </source>
</evidence>
<proteinExistence type="predicted"/>
<reference evidence="1" key="2">
    <citation type="journal article" date="2019" name="IMA Fungus">
        <title>Genome sequencing and comparison of five Tilletia species to identify candidate genes for the detection of regulated species infecting wheat.</title>
        <authorList>
            <person name="Nguyen H.D.T."/>
            <person name="Sultana T."/>
            <person name="Kesanakurti P."/>
            <person name="Hambleton S."/>
        </authorList>
    </citation>
    <scope>NUCLEOTIDE SEQUENCE</scope>
    <source>
        <strain evidence="1">DAOMC 236416</strain>
    </source>
</reference>
<reference evidence="1" key="1">
    <citation type="submission" date="2016-04" db="EMBL/GenBank/DDBJ databases">
        <authorList>
            <person name="Nguyen H.D."/>
            <person name="Samba Siva P."/>
            <person name="Cullis J."/>
            <person name="Levesque C.A."/>
            <person name="Hambleton S."/>
        </authorList>
    </citation>
    <scope>NUCLEOTIDE SEQUENCE</scope>
    <source>
        <strain evidence="1">DAOMC 236416</strain>
    </source>
</reference>